<protein>
    <recommendedName>
        <fullName evidence="3">YtxH domain-containing protein</fullName>
    </recommendedName>
</protein>
<proteinExistence type="predicted"/>
<gene>
    <name evidence="1" type="ORF">FHR34_002094</name>
</gene>
<dbReference type="RefSeq" id="WP_184935164.1">
    <property type="nucleotide sequence ID" value="NZ_JACHJV010000001.1"/>
</dbReference>
<dbReference type="AlphaFoldDB" id="A0A7W7VU93"/>
<organism evidence="1 2">
    <name type="scientific">Kitasatospora kifunensis</name>
    <name type="common">Streptomyces kifunensis</name>
    <dbReference type="NCBI Taxonomy" id="58351"/>
    <lineage>
        <taxon>Bacteria</taxon>
        <taxon>Bacillati</taxon>
        <taxon>Actinomycetota</taxon>
        <taxon>Actinomycetes</taxon>
        <taxon>Kitasatosporales</taxon>
        <taxon>Streptomycetaceae</taxon>
        <taxon>Kitasatospora</taxon>
    </lineage>
</organism>
<evidence type="ECO:0008006" key="3">
    <source>
        <dbReference type="Google" id="ProtNLM"/>
    </source>
</evidence>
<dbReference type="Proteomes" id="UP000540506">
    <property type="component" value="Unassembled WGS sequence"/>
</dbReference>
<evidence type="ECO:0000313" key="1">
    <source>
        <dbReference type="EMBL" id="MBB4923101.1"/>
    </source>
</evidence>
<name>A0A7W7VU93_KITKI</name>
<keyword evidence="2" id="KW-1185">Reference proteome</keyword>
<dbReference type="EMBL" id="JACHJV010000001">
    <property type="protein sequence ID" value="MBB4923101.1"/>
    <property type="molecule type" value="Genomic_DNA"/>
</dbReference>
<evidence type="ECO:0000313" key="2">
    <source>
        <dbReference type="Proteomes" id="UP000540506"/>
    </source>
</evidence>
<comment type="caution">
    <text evidence="1">The sequence shown here is derived from an EMBL/GenBank/DDBJ whole genome shotgun (WGS) entry which is preliminary data.</text>
</comment>
<reference evidence="1 2" key="1">
    <citation type="submission" date="2020-08" db="EMBL/GenBank/DDBJ databases">
        <title>Sequencing the genomes of 1000 actinobacteria strains.</title>
        <authorList>
            <person name="Klenk H.-P."/>
        </authorList>
    </citation>
    <scope>NUCLEOTIDE SEQUENCE [LARGE SCALE GENOMIC DNA]</scope>
    <source>
        <strain evidence="1 2">DSM 41654</strain>
    </source>
</reference>
<accession>A0A7W7VU93</accession>
<sequence>MWKLTFVVGAATGYVLGARAGRQRYEQIAAAAQKVAQHPAVQDATQRAKESAGSAAGKAMCAVTGRVGGKLPNALTDRVACFNRKREQDDSWGTVRS</sequence>